<proteinExistence type="predicted"/>
<reference evidence="2" key="1">
    <citation type="submission" date="2021-01" db="EMBL/GenBank/DDBJ databases">
        <authorList>
            <person name="Corre E."/>
            <person name="Pelletier E."/>
            <person name="Niang G."/>
            <person name="Scheremetjew M."/>
            <person name="Finn R."/>
            <person name="Kale V."/>
            <person name="Holt S."/>
            <person name="Cochrane G."/>
            <person name="Meng A."/>
            <person name="Brown T."/>
            <person name="Cohen L."/>
        </authorList>
    </citation>
    <scope>NUCLEOTIDE SEQUENCE</scope>
    <source>
        <strain evidence="2">CCMP3328</strain>
    </source>
</reference>
<keyword evidence="1" id="KW-0812">Transmembrane</keyword>
<evidence type="ECO:0000313" key="2">
    <source>
        <dbReference type="EMBL" id="CAD8335128.1"/>
    </source>
</evidence>
<organism evidence="2">
    <name type="scientific">Craspedostauros australis</name>
    <dbReference type="NCBI Taxonomy" id="1486917"/>
    <lineage>
        <taxon>Eukaryota</taxon>
        <taxon>Sar</taxon>
        <taxon>Stramenopiles</taxon>
        <taxon>Ochrophyta</taxon>
        <taxon>Bacillariophyta</taxon>
        <taxon>Bacillariophyceae</taxon>
        <taxon>Bacillariophycidae</taxon>
        <taxon>Naviculales</taxon>
        <taxon>Naviculaceae</taxon>
        <taxon>Craspedostauros</taxon>
    </lineage>
</organism>
<sequence length="151" mass="16860">MSSFLASMLFGTMFMLYLIGLPALYFYAVQTCPPAMTFNAKKELKRVLRGHHLPDTHPDKPQGMWEEWTARITATLTTELATFPGYEVQQHNLFDAVIGVKVTVPTANLEAYWIGAFSKWHYVYSRELEPRNAAAGVGTGTAGARASTSRR</sequence>
<dbReference type="AlphaFoldDB" id="A0A7R9WTR3"/>
<feature type="transmembrane region" description="Helical" evidence="1">
    <location>
        <begin position="6"/>
        <end position="28"/>
    </location>
</feature>
<protein>
    <submittedName>
        <fullName evidence="2">Uncharacterized protein</fullName>
    </submittedName>
</protein>
<name>A0A7R9WTR3_9STRA</name>
<evidence type="ECO:0000256" key="1">
    <source>
        <dbReference type="SAM" id="Phobius"/>
    </source>
</evidence>
<accession>A0A7R9WTR3</accession>
<keyword evidence="1" id="KW-0472">Membrane</keyword>
<keyword evidence="1" id="KW-1133">Transmembrane helix</keyword>
<dbReference type="EMBL" id="HBEF01011465">
    <property type="protein sequence ID" value="CAD8335128.1"/>
    <property type="molecule type" value="Transcribed_RNA"/>
</dbReference>
<gene>
    <name evidence="2" type="ORF">CAUS1442_LOCUS7233</name>
</gene>